<evidence type="ECO:0000259" key="18">
    <source>
        <dbReference type="PROSITE" id="PS51447"/>
    </source>
</evidence>
<keyword evidence="12 15" id="KW-0648">Protein biosynthesis</keyword>
<keyword evidence="20" id="KW-0808">Transferase</keyword>
<keyword evidence="13 15" id="KW-0030">Aminoacyl-tRNA synthetase</keyword>
<dbReference type="InterPro" id="IPR005147">
    <property type="entry name" value="tRNA_synthase_B5-dom"/>
</dbReference>
<keyword evidence="4 15" id="KW-0963">Cytoplasm</keyword>
<comment type="cofactor">
    <cofactor evidence="15">
        <name>Mg(2+)</name>
        <dbReference type="ChEBI" id="CHEBI:18420"/>
    </cofactor>
    <text evidence="15">Binds 2 magnesium ions per tetramer.</text>
</comment>
<dbReference type="Gene3D" id="3.30.56.10">
    <property type="match status" value="2"/>
</dbReference>
<dbReference type="SMART" id="SM00873">
    <property type="entry name" value="B3_4"/>
    <property type="match status" value="1"/>
</dbReference>
<keyword evidence="5 16" id="KW-0820">tRNA-binding</keyword>
<feature type="domain" description="FDX-ACB" evidence="18">
    <location>
        <begin position="706"/>
        <end position="799"/>
    </location>
</feature>
<dbReference type="SUPFAM" id="SSF50249">
    <property type="entry name" value="Nucleic acid-binding proteins"/>
    <property type="match status" value="1"/>
</dbReference>
<evidence type="ECO:0000256" key="12">
    <source>
        <dbReference type="ARBA" id="ARBA00022917"/>
    </source>
</evidence>
<feature type="binding site" evidence="15">
    <location>
        <position position="470"/>
    </location>
    <ligand>
        <name>Mg(2+)</name>
        <dbReference type="ChEBI" id="CHEBI:18420"/>
        <note>shared with alpha subunit</note>
    </ligand>
</feature>
<comment type="subunit">
    <text evidence="3 15">Tetramer of two alpha and two beta subunits.</text>
</comment>
<keyword evidence="6 15" id="KW-0436">Ligase</keyword>
<gene>
    <name evidence="15 20" type="primary">pheT</name>
    <name evidence="20" type="ORF">AAIG11_03865</name>
</gene>
<dbReference type="Gene3D" id="3.50.40.10">
    <property type="entry name" value="Phenylalanyl-trna Synthetase, Chain B, domain 3"/>
    <property type="match status" value="1"/>
</dbReference>
<dbReference type="SUPFAM" id="SSF56037">
    <property type="entry name" value="PheT/TilS domain"/>
    <property type="match status" value="1"/>
</dbReference>
<dbReference type="PANTHER" id="PTHR10947:SF0">
    <property type="entry name" value="PHENYLALANINE--TRNA LIGASE BETA SUBUNIT"/>
    <property type="match status" value="1"/>
</dbReference>
<evidence type="ECO:0000256" key="4">
    <source>
        <dbReference type="ARBA" id="ARBA00022490"/>
    </source>
</evidence>
<evidence type="ECO:0000259" key="19">
    <source>
        <dbReference type="PROSITE" id="PS51483"/>
    </source>
</evidence>
<organism evidence="20 21">
    <name type="scientific">Anoxynatronum sibiricum</name>
    <dbReference type="NCBI Taxonomy" id="210623"/>
    <lineage>
        <taxon>Bacteria</taxon>
        <taxon>Bacillati</taxon>
        <taxon>Bacillota</taxon>
        <taxon>Clostridia</taxon>
        <taxon>Eubacteriales</taxon>
        <taxon>Clostridiaceae</taxon>
        <taxon>Anoxynatronum</taxon>
    </lineage>
</organism>
<dbReference type="PROSITE" id="PS51447">
    <property type="entry name" value="FDX_ACB"/>
    <property type="match status" value="1"/>
</dbReference>
<evidence type="ECO:0000256" key="7">
    <source>
        <dbReference type="ARBA" id="ARBA00022723"/>
    </source>
</evidence>
<dbReference type="InterPro" id="IPR045864">
    <property type="entry name" value="aa-tRNA-synth_II/BPL/LPL"/>
</dbReference>
<dbReference type="InterPro" id="IPR004532">
    <property type="entry name" value="Phe-tRNA-ligase_IIc_bsu_bact"/>
</dbReference>
<dbReference type="Proteomes" id="UP001407405">
    <property type="component" value="Unassembled WGS sequence"/>
</dbReference>
<dbReference type="InterPro" id="IPR045060">
    <property type="entry name" value="Phe-tRNA-ligase_IIc_bsu"/>
</dbReference>
<dbReference type="CDD" id="cd00769">
    <property type="entry name" value="PheRS_beta_core"/>
    <property type="match status" value="1"/>
</dbReference>
<dbReference type="Gene3D" id="3.30.930.10">
    <property type="entry name" value="Bira Bifunctional Protein, Domain 2"/>
    <property type="match status" value="1"/>
</dbReference>
<dbReference type="Pfam" id="PF17759">
    <property type="entry name" value="tRNA_synthFbeta"/>
    <property type="match status" value="1"/>
</dbReference>
<dbReference type="PANTHER" id="PTHR10947">
    <property type="entry name" value="PHENYLALANYL-TRNA SYNTHETASE BETA CHAIN AND LEUCINE-RICH REPEAT-CONTAINING PROTEIN 47"/>
    <property type="match status" value="1"/>
</dbReference>
<keyword evidence="10 15" id="KW-0460">Magnesium</keyword>
<keyword evidence="7 15" id="KW-0479">Metal-binding</keyword>
<dbReference type="SUPFAM" id="SSF55681">
    <property type="entry name" value="Class II aaRS and biotin synthetases"/>
    <property type="match status" value="1"/>
</dbReference>
<dbReference type="NCBIfam" id="NF045760">
    <property type="entry name" value="YtpR"/>
    <property type="match status" value="1"/>
</dbReference>
<dbReference type="InterPro" id="IPR002547">
    <property type="entry name" value="tRNA-bd_dom"/>
</dbReference>
<feature type="domain" description="TRNA-binding" evidence="17">
    <location>
        <begin position="39"/>
        <end position="153"/>
    </location>
</feature>
<comment type="caution">
    <text evidence="20">The sequence shown here is derived from an EMBL/GenBank/DDBJ whole genome shotgun (WGS) entry which is preliminary data.</text>
</comment>
<keyword evidence="21" id="KW-1185">Reference proteome</keyword>
<evidence type="ECO:0000256" key="14">
    <source>
        <dbReference type="ARBA" id="ARBA00049255"/>
    </source>
</evidence>
<evidence type="ECO:0000256" key="8">
    <source>
        <dbReference type="ARBA" id="ARBA00022741"/>
    </source>
</evidence>
<dbReference type="Pfam" id="PF03484">
    <property type="entry name" value="B5"/>
    <property type="match status" value="1"/>
</dbReference>
<dbReference type="SMART" id="SM00874">
    <property type="entry name" value="B5"/>
    <property type="match status" value="1"/>
</dbReference>
<reference evidence="20 21" key="1">
    <citation type="submission" date="2024-04" db="EMBL/GenBank/DDBJ databases">
        <title>Genome sequencing and metabolic network reconstruction of aminoacids and betaine degradation by Anoxynatronum sibiricum.</title>
        <authorList>
            <person name="Detkova E.N."/>
            <person name="Boltjanskaja Y.V."/>
            <person name="Mardanov A.V."/>
            <person name="Kevbrin V."/>
        </authorList>
    </citation>
    <scope>NUCLEOTIDE SEQUENCE [LARGE SCALE GENOMIC DNA]</scope>
    <source>
        <strain evidence="20 21">Z-7981</strain>
    </source>
</reference>
<feature type="domain" description="B5" evidence="19">
    <location>
        <begin position="407"/>
        <end position="482"/>
    </location>
</feature>
<dbReference type="InterPro" id="IPR036690">
    <property type="entry name" value="Fdx_antiC-bd_sf"/>
</dbReference>
<dbReference type="GO" id="GO:0004826">
    <property type="term" value="F:phenylalanine-tRNA ligase activity"/>
    <property type="evidence" value="ECO:0007669"/>
    <property type="project" value="UniProtKB-EC"/>
</dbReference>
<dbReference type="RefSeq" id="WP_343184964.1">
    <property type="nucleotide sequence ID" value="NZ_JBCITM010000003.1"/>
</dbReference>
<evidence type="ECO:0000259" key="17">
    <source>
        <dbReference type="PROSITE" id="PS50886"/>
    </source>
</evidence>
<dbReference type="InterPro" id="IPR020825">
    <property type="entry name" value="Phe-tRNA_synthase-like_B3/B4"/>
</dbReference>
<dbReference type="InterPro" id="IPR005121">
    <property type="entry name" value="Fdx_antiC-bd"/>
</dbReference>
<dbReference type="Gene3D" id="3.30.70.380">
    <property type="entry name" value="Ferrodoxin-fold anticodon-binding domain"/>
    <property type="match status" value="1"/>
</dbReference>
<dbReference type="Pfam" id="PF03483">
    <property type="entry name" value="B3_4"/>
    <property type="match status" value="1"/>
</dbReference>
<evidence type="ECO:0000256" key="5">
    <source>
        <dbReference type="ARBA" id="ARBA00022555"/>
    </source>
</evidence>
<dbReference type="PROSITE" id="PS50886">
    <property type="entry name" value="TRBD"/>
    <property type="match status" value="1"/>
</dbReference>
<evidence type="ECO:0000256" key="15">
    <source>
        <dbReference type="HAMAP-Rule" id="MF_00283"/>
    </source>
</evidence>
<proteinExistence type="inferred from homology"/>
<comment type="subcellular location">
    <subcellularLocation>
        <location evidence="1 15">Cytoplasm</location>
    </subcellularLocation>
</comment>
<dbReference type="Pfam" id="PF01588">
    <property type="entry name" value="tRNA_bind"/>
    <property type="match status" value="1"/>
</dbReference>
<keyword evidence="8 15" id="KW-0547">Nucleotide-binding</keyword>
<comment type="catalytic activity">
    <reaction evidence="14 15">
        <text>tRNA(Phe) + L-phenylalanine + ATP = L-phenylalanyl-tRNA(Phe) + AMP + diphosphate + H(+)</text>
        <dbReference type="Rhea" id="RHEA:19413"/>
        <dbReference type="Rhea" id="RHEA-COMP:9668"/>
        <dbReference type="Rhea" id="RHEA-COMP:9699"/>
        <dbReference type="ChEBI" id="CHEBI:15378"/>
        <dbReference type="ChEBI" id="CHEBI:30616"/>
        <dbReference type="ChEBI" id="CHEBI:33019"/>
        <dbReference type="ChEBI" id="CHEBI:58095"/>
        <dbReference type="ChEBI" id="CHEBI:78442"/>
        <dbReference type="ChEBI" id="CHEBI:78531"/>
        <dbReference type="ChEBI" id="CHEBI:456215"/>
        <dbReference type="EC" id="6.1.1.20"/>
    </reaction>
</comment>
<evidence type="ECO:0000256" key="1">
    <source>
        <dbReference type="ARBA" id="ARBA00004496"/>
    </source>
</evidence>
<dbReference type="PROSITE" id="PS51483">
    <property type="entry name" value="B5"/>
    <property type="match status" value="1"/>
</dbReference>
<dbReference type="GO" id="GO:0016740">
    <property type="term" value="F:transferase activity"/>
    <property type="evidence" value="ECO:0007669"/>
    <property type="project" value="UniProtKB-KW"/>
</dbReference>
<dbReference type="InterPro" id="IPR005146">
    <property type="entry name" value="B3/B4_tRNA-bd"/>
</dbReference>
<feature type="binding site" evidence="15">
    <location>
        <position position="466"/>
    </location>
    <ligand>
        <name>Mg(2+)</name>
        <dbReference type="ChEBI" id="CHEBI:18420"/>
        <note>shared with alpha subunit</note>
    </ligand>
</feature>
<dbReference type="Gene3D" id="2.40.50.140">
    <property type="entry name" value="Nucleic acid-binding proteins"/>
    <property type="match status" value="1"/>
</dbReference>
<evidence type="ECO:0000256" key="10">
    <source>
        <dbReference type="ARBA" id="ARBA00022842"/>
    </source>
</evidence>
<evidence type="ECO:0000256" key="13">
    <source>
        <dbReference type="ARBA" id="ARBA00023146"/>
    </source>
</evidence>
<keyword evidence="9 15" id="KW-0067">ATP-binding</keyword>
<accession>A0ABU9VR55</accession>
<dbReference type="InterPro" id="IPR012340">
    <property type="entry name" value="NA-bd_OB-fold"/>
</dbReference>
<keyword evidence="11 16" id="KW-0694">RNA-binding</keyword>
<evidence type="ECO:0000256" key="16">
    <source>
        <dbReference type="PROSITE-ProRule" id="PRU00209"/>
    </source>
</evidence>
<evidence type="ECO:0000313" key="21">
    <source>
        <dbReference type="Proteomes" id="UP001407405"/>
    </source>
</evidence>
<dbReference type="InterPro" id="IPR041616">
    <property type="entry name" value="PheRS_beta_core"/>
</dbReference>
<dbReference type="Pfam" id="PF03147">
    <property type="entry name" value="FDX-ACB"/>
    <property type="match status" value="1"/>
</dbReference>
<evidence type="ECO:0000256" key="9">
    <source>
        <dbReference type="ARBA" id="ARBA00022840"/>
    </source>
</evidence>
<evidence type="ECO:0000256" key="6">
    <source>
        <dbReference type="ARBA" id="ARBA00022598"/>
    </source>
</evidence>
<dbReference type="SUPFAM" id="SSF54991">
    <property type="entry name" value="Anticodon-binding domain of PheRS"/>
    <property type="match status" value="1"/>
</dbReference>
<feature type="binding site" evidence="15">
    <location>
        <position position="460"/>
    </location>
    <ligand>
        <name>Mg(2+)</name>
        <dbReference type="ChEBI" id="CHEBI:18420"/>
        <note>shared with alpha subunit</note>
    </ligand>
</feature>
<evidence type="ECO:0000256" key="2">
    <source>
        <dbReference type="ARBA" id="ARBA00008653"/>
    </source>
</evidence>
<feature type="binding site" evidence="15">
    <location>
        <position position="469"/>
    </location>
    <ligand>
        <name>Mg(2+)</name>
        <dbReference type="ChEBI" id="CHEBI:18420"/>
        <note>shared with alpha subunit</note>
    </ligand>
</feature>
<dbReference type="SMART" id="SM00896">
    <property type="entry name" value="FDX-ACB"/>
    <property type="match status" value="1"/>
</dbReference>
<dbReference type="InterPro" id="IPR033714">
    <property type="entry name" value="tRNA_bind_bactPheRS"/>
</dbReference>
<sequence length="800" mass="88605">MLVPVKWLKEYVALSMDTKEFADQMTMSGSKVEEVRNWGENLEKLVIGKIMSIQPHPNADKLVVTQVDIGEEKPLQIVTGATNIKEGDTVPVALEGTTLPNGVTIVGEDLRGEASQGMMCSHDELGITKNLIPESMKDGIWILDEKTPGSRFIDALPAVDQIIEFEITSNRPDCMSVIGIAREAAATLGETLKLPAINLKEAGTDWTDTASVRIDDPEGCSRYVARKVENIVIRQSPQWLQQRLMQAGVRPINNVVDVTNYVMLEMGQPLHAFDAAIVARQSIVVRRAKPDETTKTLDGTLRKLNDQMTLITDLEKVLGIAGVMGGENSEVTTETRAIILESACFNADRIRKTSQQLGLRTEASARFEKGQDPELSLMAANRACQLLEELEAGQVCPGVIDVYPQPAAPRENTLRPHRVNALLGTDLEVSEMVEILHALEIKAHEADEIIHITVPTFRGDLVQEADFIEEIGRIYGYDKIKATLMTGDIMVGGLSHRQKMEEVLKRTMSGLGCYEAVTYSFVSPSGVDLSRLPEDSFKRDFVRLLNPLGDETSVMRTTLLPNMLEVLRRNVSRSVPAGSFYEIGQVFYGQLDEAKAVLPLEVKELVMGVYGEGNDFFALKGMLIHLFKALGLASPDFERESNHPTFHPGRCANIYVGDQLMGTLGEVHPLVAANYDMDDVRVCVAEINGDAVLAMAKIEPLYKPLPRYPSVVRDLAVVVDKMLSVQTIEILIRRQAGELLEDCRLFDVYQGVQVGENQKSVAYTLTFRHNERTLKDREVNQCYDAVVSSLKKELNAVLRA</sequence>
<dbReference type="SUPFAM" id="SSF46955">
    <property type="entry name" value="Putative DNA-binding domain"/>
    <property type="match status" value="1"/>
</dbReference>
<dbReference type="NCBIfam" id="TIGR00472">
    <property type="entry name" value="pheT_bact"/>
    <property type="match status" value="1"/>
</dbReference>
<dbReference type="EC" id="6.1.1.20" evidence="15"/>
<dbReference type="EMBL" id="JBCITM010000003">
    <property type="protein sequence ID" value="MEN1759602.1"/>
    <property type="molecule type" value="Genomic_DNA"/>
</dbReference>
<dbReference type="HAMAP" id="MF_00283">
    <property type="entry name" value="Phe_tRNA_synth_beta1"/>
    <property type="match status" value="1"/>
</dbReference>
<dbReference type="InterPro" id="IPR009061">
    <property type="entry name" value="DNA-bd_dom_put_sf"/>
</dbReference>
<evidence type="ECO:0000256" key="3">
    <source>
        <dbReference type="ARBA" id="ARBA00011209"/>
    </source>
</evidence>
<protein>
    <recommendedName>
        <fullName evidence="15">Phenylalanine--tRNA ligase beta subunit</fullName>
        <ecNumber evidence="15">6.1.1.20</ecNumber>
    </recommendedName>
    <alternativeName>
        <fullName evidence="15">Phenylalanyl-tRNA synthetase beta subunit</fullName>
        <shortName evidence="15">PheRS</shortName>
    </alternativeName>
</protein>
<evidence type="ECO:0000256" key="11">
    <source>
        <dbReference type="ARBA" id="ARBA00022884"/>
    </source>
</evidence>
<name>A0ABU9VR55_9CLOT</name>
<evidence type="ECO:0000313" key="20">
    <source>
        <dbReference type="EMBL" id="MEN1759602.1"/>
    </source>
</evidence>
<dbReference type="CDD" id="cd02796">
    <property type="entry name" value="tRNA_bind_bactPheRS"/>
    <property type="match status" value="1"/>
</dbReference>
<comment type="similarity">
    <text evidence="2 15">Belongs to the phenylalanyl-tRNA synthetase beta subunit family. Type 1 subfamily.</text>
</comment>